<accession>A0A6J8AD50</accession>
<keyword evidence="1" id="KW-0479">Metal-binding</keyword>
<keyword evidence="1" id="KW-0863">Zinc-finger</keyword>
<gene>
    <name evidence="4" type="ORF">MCOR_5816</name>
</gene>
<feature type="compositionally biased region" description="Polar residues" evidence="2">
    <location>
        <begin position="873"/>
        <end position="884"/>
    </location>
</feature>
<dbReference type="PROSITE" id="PS00028">
    <property type="entry name" value="ZINC_FINGER_C2H2_1"/>
    <property type="match status" value="2"/>
</dbReference>
<evidence type="ECO:0000256" key="2">
    <source>
        <dbReference type="SAM" id="MobiDB-lite"/>
    </source>
</evidence>
<feature type="region of interest" description="Disordered" evidence="2">
    <location>
        <begin position="373"/>
        <end position="392"/>
    </location>
</feature>
<evidence type="ECO:0000259" key="3">
    <source>
        <dbReference type="PROSITE" id="PS50157"/>
    </source>
</evidence>
<feature type="region of interest" description="Disordered" evidence="2">
    <location>
        <begin position="865"/>
        <end position="939"/>
    </location>
</feature>
<feature type="domain" description="C2H2-type" evidence="3">
    <location>
        <begin position="65"/>
        <end position="89"/>
    </location>
</feature>
<feature type="compositionally biased region" description="Basic and acidic residues" evidence="2">
    <location>
        <begin position="431"/>
        <end position="446"/>
    </location>
</feature>
<feature type="compositionally biased region" description="Polar residues" evidence="2">
    <location>
        <begin position="897"/>
        <end position="919"/>
    </location>
</feature>
<keyword evidence="5" id="KW-1185">Reference proteome</keyword>
<name>A0A6J8AD50_MYTCO</name>
<dbReference type="GO" id="GO:0008270">
    <property type="term" value="F:zinc ion binding"/>
    <property type="evidence" value="ECO:0007669"/>
    <property type="project" value="UniProtKB-KW"/>
</dbReference>
<organism evidence="4 5">
    <name type="scientific">Mytilus coruscus</name>
    <name type="common">Sea mussel</name>
    <dbReference type="NCBI Taxonomy" id="42192"/>
    <lineage>
        <taxon>Eukaryota</taxon>
        <taxon>Metazoa</taxon>
        <taxon>Spiralia</taxon>
        <taxon>Lophotrochozoa</taxon>
        <taxon>Mollusca</taxon>
        <taxon>Bivalvia</taxon>
        <taxon>Autobranchia</taxon>
        <taxon>Pteriomorphia</taxon>
        <taxon>Mytilida</taxon>
        <taxon>Mytiloidea</taxon>
        <taxon>Mytilidae</taxon>
        <taxon>Mytilinae</taxon>
        <taxon>Mytilus</taxon>
    </lineage>
</organism>
<dbReference type="OrthoDB" id="6160647at2759"/>
<evidence type="ECO:0000313" key="5">
    <source>
        <dbReference type="Proteomes" id="UP000507470"/>
    </source>
</evidence>
<feature type="compositionally biased region" description="Polar residues" evidence="2">
    <location>
        <begin position="772"/>
        <end position="789"/>
    </location>
</feature>
<feature type="compositionally biased region" description="Basic residues" evidence="2">
    <location>
        <begin position="125"/>
        <end position="141"/>
    </location>
</feature>
<keyword evidence="1" id="KW-0862">Zinc</keyword>
<evidence type="ECO:0000313" key="4">
    <source>
        <dbReference type="EMBL" id="CAC5364969.1"/>
    </source>
</evidence>
<dbReference type="SMART" id="SM00355">
    <property type="entry name" value="ZnF_C2H2"/>
    <property type="match status" value="4"/>
</dbReference>
<dbReference type="InterPro" id="IPR013087">
    <property type="entry name" value="Znf_C2H2_type"/>
</dbReference>
<protein>
    <recommendedName>
        <fullName evidence="3">C2H2-type domain-containing protein</fullName>
    </recommendedName>
</protein>
<feature type="region of interest" description="Disordered" evidence="2">
    <location>
        <begin position="770"/>
        <end position="800"/>
    </location>
</feature>
<dbReference type="Proteomes" id="UP000507470">
    <property type="component" value="Unassembled WGS sequence"/>
</dbReference>
<feature type="region of interest" description="Disordered" evidence="2">
    <location>
        <begin position="417"/>
        <end position="448"/>
    </location>
</feature>
<dbReference type="AlphaFoldDB" id="A0A6J8AD50"/>
<feature type="region of interest" description="Disordered" evidence="2">
    <location>
        <begin position="120"/>
        <end position="149"/>
    </location>
</feature>
<feature type="compositionally biased region" description="Acidic residues" evidence="2">
    <location>
        <begin position="373"/>
        <end position="383"/>
    </location>
</feature>
<reference evidence="4 5" key="1">
    <citation type="submission" date="2020-06" db="EMBL/GenBank/DDBJ databases">
        <authorList>
            <person name="Li R."/>
            <person name="Bekaert M."/>
        </authorList>
    </citation>
    <scope>NUCLEOTIDE SEQUENCE [LARGE SCALE GENOMIC DNA]</scope>
    <source>
        <strain evidence="5">wild</strain>
    </source>
</reference>
<dbReference type="EMBL" id="CACVKT020001098">
    <property type="protein sequence ID" value="CAC5364969.1"/>
    <property type="molecule type" value="Genomic_DNA"/>
</dbReference>
<dbReference type="Gene3D" id="3.30.160.60">
    <property type="entry name" value="Classic Zinc Finger"/>
    <property type="match status" value="1"/>
</dbReference>
<evidence type="ECO:0000256" key="1">
    <source>
        <dbReference type="PROSITE-ProRule" id="PRU00042"/>
    </source>
</evidence>
<sequence length="939" mass="106690">MEDIKIVKIEPQTNLLEHSFQNVKKFAEILYKCKLCTSLPSILTSEESFLTHVNNTHYQESDALKKCRNCRLKFRTKEDLWAHQKLMHSDFGSEDDSSDDENEKFEIAWQITTEHADLNSVDQLKRKKGKKEKHSRKQKKLKNVEEEDLEQDPHVVITHGIEHSISPAPQNDSANLKKLTNQITSDASPTRSMGNNGNVYSCTPEFGKYTKLIREGGNIVYFCQVCNWKSQMKVMFTEHCKSTAHLVKVTVAEQNDSHEKNTNENSSQNKYEKRGHFMSFLDEKINYYINKRLSSESINPEIEEKDSQLETGKESVSITNDGHVISVEIKQEPEDVPVNVSTVKDQIETKNNLHTNRRKRKVISRLVKNSEIENDNWSDDDSDSIPQPTSNKISRQYIDSCSDSQFKIQKSTAQFSPLNLKTMEDESQSSKTDEQSSVSEEKETAGREQCVGNVKRDMLVKDVISKAVDSELYRSSMYMYRCSLCPFVCNDITEYRVHFETEHEPEQQTDVVTESGYTDCKTEQWKVLRIKELLPDIIIAHPRGNVSRDLLLQKASMMASEPEIALWGPACNKALRELFPDSLAQRKGKYKKTYFFGVALIDQVQQEDTTSVDGNDVDFSPLRDMTQDMDKILQHLHTIVRWRGDLEAGVSRDDVLHILGRKIDDPEVQHWGVQCNRAIRILFPHVQMKRKGKYKTTVYFGVTFSDLVTKEDFASLTAPKSRTQKPAVKDDGIKPKLTWRDAIRTIGGKAFTAQDKKSIITKGWGPLMSLGGPSTSDMKETSSSPSMFMQDQGLAPPNVTSEMINSAQPFKESPDLPPTSSGSPQNMSLLRYHLTSDEFNMYYKFGAELAKTIWHSKEQLIKAKDDREKSAASGDNVNSQISNSGDEKSNDADDESSQSTLGDGKSSSFFNEKSDNPNVIKTDDGVMYIKQEVDSDQDS</sequence>
<proteinExistence type="predicted"/>
<dbReference type="PROSITE" id="PS50157">
    <property type="entry name" value="ZINC_FINGER_C2H2_2"/>
    <property type="match status" value="1"/>
</dbReference>